<dbReference type="InterPro" id="IPR033985">
    <property type="entry name" value="SusD-like_N"/>
</dbReference>
<name>A0A4V2Z422_9BACT</name>
<keyword evidence="9" id="KW-1185">Reference proteome</keyword>
<sequence length="488" mass="53772">MKYNLIIIFALALAGCKQSFLDVTPQTYQSSNTFYNTKDQFIQAVNAAYSPLQAIYSGTNVGPGGQLWALAEMRSDNSSYQFNTSDRSGQSLEEIDEFRENNSNSYLSAFFNGSYSGISRCNIILERLAASSAVDAATSSQVSGEASFLRAFYYFNLIRVFGSVPAVYSEVTSTDNSFATASPVASSAIYPKIIEDAVAAISKLPESYTAATDKGRVTKATARTLLAEVYMTQKNWNGALEQLNAIVASGKYQLNANYADNFDVTKENGPESIFEIQYIVGSNSEYSNFIYTFAPWNSGTKVAYLGVAAAGWNIPTQDMLEAYEEGDTRLAASIGRDFTDPTTNTLVPYIKKYQSTHAVRYQTGNNFPVYRYSDVLLMLAESLNETGATASAFTSLNQVRSRAGLAAKTPAQLSSQTAFRQAVAQERRVELAFENHRWFDLLRYGTATEVMTLHAVREKALKTYMVGIAYQAIPLVFPYPLREQLLAP</sequence>
<evidence type="ECO:0000313" key="8">
    <source>
        <dbReference type="EMBL" id="TDE14878.1"/>
    </source>
</evidence>
<dbReference type="SUPFAM" id="SSF48452">
    <property type="entry name" value="TPR-like"/>
    <property type="match status" value="1"/>
</dbReference>
<keyword evidence="5" id="KW-0998">Cell outer membrane</keyword>
<dbReference type="PROSITE" id="PS51257">
    <property type="entry name" value="PROKAR_LIPOPROTEIN"/>
    <property type="match status" value="1"/>
</dbReference>
<keyword evidence="4" id="KW-0472">Membrane</keyword>
<evidence type="ECO:0000256" key="5">
    <source>
        <dbReference type="ARBA" id="ARBA00023237"/>
    </source>
</evidence>
<dbReference type="AlphaFoldDB" id="A0A4V2Z422"/>
<dbReference type="Pfam" id="PF14322">
    <property type="entry name" value="SusD-like_3"/>
    <property type="match status" value="1"/>
</dbReference>
<evidence type="ECO:0000313" key="9">
    <source>
        <dbReference type="Proteomes" id="UP000294850"/>
    </source>
</evidence>
<dbReference type="EMBL" id="SMFL01000005">
    <property type="protein sequence ID" value="TDE14878.1"/>
    <property type="molecule type" value="Genomic_DNA"/>
</dbReference>
<evidence type="ECO:0000256" key="2">
    <source>
        <dbReference type="ARBA" id="ARBA00006275"/>
    </source>
</evidence>
<comment type="similarity">
    <text evidence="2">Belongs to the SusD family.</text>
</comment>
<evidence type="ECO:0000259" key="6">
    <source>
        <dbReference type="Pfam" id="PF07980"/>
    </source>
</evidence>
<feature type="domain" description="SusD-like N-terminal" evidence="7">
    <location>
        <begin position="20"/>
        <end position="231"/>
    </location>
</feature>
<dbReference type="OrthoDB" id="636214at2"/>
<dbReference type="InterPro" id="IPR011990">
    <property type="entry name" value="TPR-like_helical_dom_sf"/>
</dbReference>
<evidence type="ECO:0000259" key="7">
    <source>
        <dbReference type="Pfam" id="PF14322"/>
    </source>
</evidence>
<dbReference type="InterPro" id="IPR012944">
    <property type="entry name" value="SusD_RagB_dom"/>
</dbReference>
<evidence type="ECO:0000256" key="4">
    <source>
        <dbReference type="ARBA" id="ARBA00023136"/>
    </source>
</evidence>
<comment type="subcellular location">
    <subcellularLocation>
        <location evidence="1">Cell outer membrane</location>
    </subcellularLocation>
</comment>
<reference evidence="8 9" key="1">
    <citation type="submission" date="2019-03" db="EMBL/GenBank/DDBJ databases">
        <title>Dyadobacter AR-3-6 sp. nov., isolated from arctic soil.</title>
        <authorList>
            <person name="Chaudhary D.K."/>
        </authorList>
    </citation>
    <scope>NUCLEOTIDE SEQUENCE [LARGE SCALE GENOMIC DNA]</scope>
    <source>
        <strain evidence="8 9">AR-3-6</strain>
    </source>
</reference>
<gene>
    <name evidence="8" type="ORF">E0F88_17015</name>
</gene>
<organism evidence="8 9">
    <name type="scientific">Dyadobacter psychrotolerans</name>
    <dbReference type="NCBI Taxonomy" id="2541721"/>
    <lineage>
        <taxon>Bacteria</taxon>
        <taxon>Pseudomonadati</taxon>
        <taxon>Bacteroidota</taxon>
        <taxon>Cytophagia</taxon>
        <taxon>Cytophagales</taxon>
        <taxon>Spirosomataceae</taxon>
        <taxon>Dyadobacter</taxon>
    </lineage>
</organism>
<evidence type="ECO:0000256" key="3">
    <source>
        <dbReference type="ARBA" id="ARBA00022729"/>
    </source>
</evidence>
<protein>
    <submittedName>
        <fullName evidence="8">RagB/SusD family nutrient uptake outer membrane protein</fullName>
    </submittedName>
</protein>
<dbReference type="Pfam" id="PF07980">
    <property type="entry name" value="SusD_RagB"/>
    <property type="match status" value="1"/>
</dbReference>
<dbReference type="RefSeq" id="WP_131959462.1">
    <property type="nucleotide sequence ID" value="NZ_SMFL01000005.1"/>
</dbReference>
<dbReference type="Proteomes" id="UP000294850">
    <property type="component" value="Unassembled WGS sequence"/>
</dbReference>
<feature type="domain" description="RagB/SusD" evidence="6">
    <location>
        <begin position="343"/>
        <end position="455"/>
    </location>
</feature>
<proteinExistence type="inferred from homology"/>
<dbReference type="CDD" id="cd08977">
    <property type="entry name" value="SusD"/>
    <property type="match status" value="1"/>
</dbReference>
<keyword evidence="3" id="KW-0732">Signal</keyword>
<dbReference type="GO" id="GO:0009279">
    <property type="term" value="C:cell outer membrane"/>
    <property type="evidence" value="ECO:0007669"/>
    <property type="project" value="UniProtKB-SubCell"/>
</dbReference>
<comment type="caution">
    <text evidence="8">The sequence shown here is derived from an EMBL/GenBank/DDBJ whole genome shotgun (WGS) entry which is preliminary data.</text>
</comment>
<evidence type="ECO:0000256" key="1">
    <source>
        <dbReference type="ARBA" id="ARBA00004442"/>
    </source>
</evidence>
<accession>A0A4V2Z422</accession>
<dbReference type="Gene3D" id="1.25.40.390">
    <property type="match status" value="1"/>
</dbReference>